<evidence type="ECO:0000313" key="1">
    <source>
        <dbReference type="EMBL" id="KAJ4718397.1"/>
    </source>
</evidence>
<sequence>MEKLFVCMAVVSILAVALMDCQFTVSAASPPGISSPPPPSTNTTSSSPSPSSGTPADCYSGSDIRPQLPAVPKTPPLRLQGAPQTNFPTLRYLLSWLVL</sequence>
<dbReference type="EMBL" id="CM051398">
    <property type="protein sequence ID" value="KAJ4718397.1"/>
    <property type="molecule type" value="Genomic_DNA"/>
</dbReference>
<dbReference type="Proteomes" id="UP001164539">
    <property type="component" value="Chromosome 5"/>
</dbReference>
<organism evidence="1 2">
    <name type="scientific">Melia azedarach</name>
    <name type="common">Chinaberry tree</name>
    <dbReference type="NCBI Taxonomy" id="155640"/>
    <lineage>
        <taxon>Eukaryota</taxon>
        <taxon>Viridiplantae</taxon>
        <taxon>Streptophyta</taxon>
        <taxon>Embryophyta</taxon>
        <taxon>Tracheophyta</taxon>
        <taxon>Spermatophyta</taxon>
        <taxon>Magnoliopsida</taxon>
        <taxon>eudicotyledons</taxon>
        <taxon>Gunneridae</taxon>
        <taxon>Pentapetalae</taxon>
        <taxon>rosids</taxon>
        <taxon>malvids</taxon>
        <taxon>Sapindales</taxon>
        <taxon>Meliaceae</taxon>
        <taxon>Melia</taxon>
    </lineage>
</organism>
<comment type="caution">
    <text evidence="1">The sequence shown here is derived from an EMBL/GenBank/DDBJ whole genome shotgun (WGS) entry which is preliminary data.</text>
</comment>
<proteinExistence type="predicted"/>
<name>A0ACC1Y5J2_MELAZ</name>
<reference evidence="1 2" key="1">
    <citation type="journal article" date="2023" name="Science">
        <title>Complex scaffold remodeling in plant triterpene biosynthesis.</title>
        <authorList>
            <person name="De La Pena R."/>
            <person name="Hodgson H."/>
            <person name="Liu J.C."/>
            <person name="Stephenson M.J."/>
            <person name="Martin A.C."/>
            <person name="Owen C."/>
            <person name="Harkess A."/>
            <person name="Leebens-Mack J."/>
            <person name="Jimenez L.E."/>
            <person name="Osbourn A."/>
            <person name="Sattely E.S."/>
        </authorList>
    </citation>
    <scope>NUCLEOTIDE SEQUENCE [LARGE SCALE GENOMIC DNA]</scope>
    <source>
        <strain evidence="2">cv. JPN11</strain>
        <tissue evidence="1">Leaf</tissue>
    </source>
</reference>
<gene>
    <name evidence="1" type="ORF">OWV82_010083</name>
</gene>
<keyword evidence="2" id="KW-1185">Reference proteome</keyword>
<accession>A0ACC1Y5J2</accession>
<evidence type="ECO:0000313" key="2">
    <source>
        <dbReference type="Proteomes" id="UP001164539"/>
    </source>
</evidence>
<protein>
    <submittedName>
        <fullName evidence="1">Uncharacterized protein</fullName>
    </submittedName>
</protein>